<protein>
    <submittedName>
        <fullName evidence="7">Iron-containing alcohol dehydrogenase</fullName>
        <ecNumber evidence="7">1.14.11.-</ecNumber>
    </submittedName>
</protein>
<dbReference type="PANTHER" id="PTHR11496:SF102">
    <property type="entry name" value="ALCOHOL DEHYDROGENASE 4"/>
    <property type="match status" value="1"/>
</dbReference>
<dbReference type="SUPFAM" id="SSF56796">
    <property type="entry name" value="Dehydroquinate synthase-like"/>
    <property type="match status" value="1"/>
</dbReference>
<dbReference type="EC" id="1.14.11.-" evidence="7"/>
<dbReference type="PANTHER" id="PTHR11496">
    <property type="entry name" value="ALCOHOL DEHYDROGENASE"/>
    <property type="match status" value="1"/>
</dbReference>
<dbReference type="Pfam" id="PF25137">
    <property type="entry name" value="ADH_Fe_C"/>
    <property type="match status" value="1"/>
</dbReference>
<dbReference type="Pfam" id="PF00465">
    <property type="entry name" value="Fe-ADH"/>
    <property type="match status" value="1"/>
</dbReference>
<dbReference type="RefSeq" id="WP_379897580.1">
    <property type="nucleotide sequence ID" value="NZ_JBHRTR010000005.1"/>
</dbReference>
<evidence type="ECO:0000259" key="6">
    <source>
        <dbReference type="Pfam" id="PF25137"/>
    </source>
</evidence>
<name>A0ABV7KU67_9PROT</name>
<reference evidence="8" key="1">
    <citation type="journal article" date="2019" name="Int. J. Syst. Evol. Microbiol.">
        <title>The Global Catalogue of Microorganisms (GCM) 10K type strain sequencing project: providing services to taxonomists for standard genome sequencing and annotation.</title>
        <authorList>
            <consortium name="The Broad Institute Genomics Platform"/>
            <consortium name="The Broad Institute Genome Sequencing Center for Infectious Disease"/>
            <person name="Wu L."/>
            <person name="Ma J."/>
        </authorList>
    </citation>
    <scope>NUCLEOTIDE SEQUENCE [LARGE SCALE GENOMIC DNA]</scope>
    <source>
        <strain evidence="8">KCTC 42964</strain>
    </source>
</reference>
<evidence type="ECO:0000256" key="2">
    <source>
        <dbReference type="ARBA" id="ARBA00007358"/>
    </source>
</evidence>
<sequence length="394" mass="41509">MSAQDTQEKQAAAVDAGAYDFLKLERVIWGQPAAEAVLAEAELRSAGRVFIVASHSLNTKTPVVQRIADALGSRHAGTFDGCREHAPRDTVVAAILAARAARPDLIVSVGGGTVIDTVKIVLIGLAHDVTTEEELSAYRMTAGAKIAPPPCRQIAVPTTLSAAEFSNLGGSVDPKRGVKDPFTGPEVGPAAVILDPAACIYTPELLWTSTGIRAVDHAVEGLCSIRPAPLADGCTQHALRLFKEGLPASRDNPDDLEGRLLCQQAAWLAATGILRTPYGASHGIGHALGGVTGMAHGITSCVMLPAVMRWNLPATGPQQALIAAAMGEPEVPAHEQVAALVRRLGLPGRLSEAGVSRDQLPRIVEVALDNMWVKTNPRPIRQPSDVEEILELAW</sequence>
<keyword evidence="3 7" id="KW-0560">Oxidoreductase</keyword>
<gene>
    <name evidence="7" type="ORF">ACFOGJ_01290</name>
</gene>
<dbReference type="PROSITE" id="PS00060">
    <property type="entry name" value="ADH_IRON_2"/>
    <property type="match status" value="1"/>
</dbReference>
<keyword evidence="4" id="KW-0520">NAD</keyword>
<dbReference type="CDD" id="cd08192">
    <property type="entry name" value="MAR-like"/>
    <property type="match status" value="1"/>
</dbReference>
<dbReference type="InterPro" id="IPR039697">
    <property type="entry name" value="Alcohol_dehydrogenase_Fe"/>
</dbReference>
<evidence type="ECO:0000256" key="3">
    <source>
        <dbReference type="ARBA" id="ARBA00023002"/>
    </source>
</evidence>
<accession>A0ABV7KU67</accession>
<dbReference type="Gene3D" id="1.20.1090.10">
    <property type="entry name" value="Dehydroquinate synthase-like - alpha domain"/>
    <property type="match status" value="1"/>
</dbReference>
<dbReference type="InterPro" id="IPR018211">
    <property type="entry name" value="ADH_Fe_CS"/>
</dbReference>
<dbReference type="InterPro" id="IPR001670">
    <property type="entry name" value="ADH_Fe/GldA"/>
</dbReference>
<dbReference type="InterPro" id="IPR056798">
    <property type="entry name" value="ADH_Fe_C"/>
</dbReference>
<evidence type="ECO:0000256" key="4">
    <source>
        <dbReference type="ARBA" id="ARBA00023027"/>
    </source>
</evidence>
<comment type="caution">
    <text evidence="7">The sequence shown here is derived from an EMBL/GenBank/DDBJ whole genome shotgun (WGS) entry which is preliminary data.</text>
</comment>
<evidence type="ECO:0000256" key="1">
    <source>
        <dbReference type="ARBA" id="ARBA00001962"/>
    </source>
</evidence>
<evidence type="ECO:0000313" key="8">
    <source>
        <dbReference type="Proteomes" id="UP001595528"/>
    </source>
</evidence>
<dbReference type="GO" id="GO:0016491">
    <property type="term" value="F:oxidoreductase activity"/>
    <property type="evidence" value="ECO:0007669"/>
    <property type="project" value="UniProtKB-KW"/>
</dbReference>
<dbReference type="Gene3D" id="3.40.50.1970">
    <property type="match status" value="1"/>
</dbReference>
<feature type="domain" description="Fe-containing alcohol dehydrogenase-like C-terminal" evidence="6">
    <location>
        <begin position="209"/>
        <end position="393"/>
    </location>
</feature>
<evidence type="ECO:0000313" key="7">
    <source>
        <dbReference type="EMBL" id="MFC3225844.1"/>
    </source>
</evidence>
<organism evidence="7 8">
    <name type="scientific">Marinibaculum pumilum</name>
    <dbReference type="NCBI Taxonomy" id="1766165"/>
    <lineage>
        <taxon>Bacteria</taxon>
        <taxon>Pseudomonadati</taxon>
        <taxon>Pseudomonadota</taxon>
        <taxon>Alphaproteobacteria</taxon>
        <taxon>Rhodospirillales</taxon>
        <taxon>Rhodospirillaceae</taxon>
        <taxon>Marinibaculum</taxon>
    </lineage>
</organism>
<evidence type="ECO:0000259" key="5">
    <source>
        <dbReference type="Pfam" id="PF00465"/>
    </source>
</evidence>
<comment type="cofactor">
    <cofactor evidence="1">
        <name>Fe cation</name>
        <dbReference type="ChEBI" id="CHEBI:24875"/>
    </cofactor>
</comment>
<comment type="similarity">
    <text evidence="2">Belongs to the iron-containing alcohol dehydrogenase family.</text>
</comment>
<feature type="domain" description="Alcohol dehydrogenase iron-type/glycerol dehydrogenase GldA" evidence="5">
    <location>
        <begin position="26"/>
        <end position="196"/>
    </location>
</feature>
<dbReference type="EMBL" id="JBHRTR010000005">
    <property type="protein sequence ID" value="MFC3225844.1"/>
    <property type="molecule type" value="Genomic_DNA"/>
</dbReference>
<keyword evidence="8" id="KW-1185">Reference proteome</keyword>
<proteinExistence type="inferred from homology"/>
<dbReference type="Proteomes" id="UP001595528">
    <property type="component" value="Unassembled WGS sequence"/>
</dbReference>